<organism evidence="2 3">
    <name type="scientific">Methylobacterium bullatum</name>
    <dbReference type="NCBI Taxonomy" id="570505"/>
    <lineage>
        <taxon>Bacteria</taxon>
        <taxon>Pseudomonadati</taxon>
        <taxon>Pseudomonadota</taxon>
        <taxon>Alphaproteobacteria</taxon>
        <taxon>Hyphomicrobiales</taxon>
        <taxon>Methylobacteriaceae</taxon>
        <taxon>Methylobacterium</taxon>
    </lineage>
</organism>
<dbReference type="Proteomes" id="UP001055307">
    <property type="component" value="Unassembled WGS sequence"/>
</dbReference>
<evidence type="ECO:0000313" key="3">
    <source>
        <dbReference type="Proteomes" id="UP001055307"/>
    </source>
</evidence>
<sequence length="109" mass="10993">MPGGGIAQGASRTPVEAMLALPTTTLGTPVLHIPSTTSAPPRPGAEASHAFLRSTMPALDRAFGLDCAADMPEDMARLIARLHAGPLGAPSQDTASESTGLSATAYEPA</sequence>
<gene>
    <name evidence="2" type="ORF">OICFNHDK_3621</name>
</gene>
<dbReference type="AlphaFoldDB" id="A0AAV4ZBH6"/>
<evidence type="ECO:0000313" key="2">
    <source>
        <dbReference type="EMBL" id="GJD41142.1"/>
    </source>
</evidence>
<dbReference type="EMBL" id="BPQF01000019">
    <property type="protein sequence ID" value="GJD41142.1"/>
    <property type="molecule type" value="Genomic_DNA"/>
</dbReference>
<evidence type="ECO:0000256" key="1">
    <source>
        <dbReference type="SAM" id="MobiDB-lite"/>
    </source>
</evidence>
<feature type="region of interest" description="Disordered" evidence="1">
    <location>
        <begin position="27"/>
        <end position="46"/>
    </location>
</feature>
<feature type="compositionally biased region" description="Polar residues" evidence="1">
    <location>
        <begin position="91"/>
        <end position="102"/>
    </location>
</feature>
<name>A0AAV4ZBH6_9HYPH</name>
<reference evidence="2" key="2">
    <citation type="submission" date="2021-08" db="EMBL/GenBank/DDBJ databases">
        <authorList>
            <person name="Tani A."/>
            <person name="Ola A."/>
            <person name="Ogura Y."/>
            <person name="Katsura K."/>
            <person name="Hayashi T."/>
        </authorList>
    </citation>
    <scope>NUCLEOTIDE SEQUENCE</scope>
    <source>
        <strain evidence="2">DSM 21893</strain>
    </source>
</reference>
<keyword evidence="3" id="KW-1185">Reference proteome</keyword>
<accession>A0AAV4ZBH6</accession>
<comment type="caution">
    <text evidence="2">The sequence shown here is derived from an EMBL/GenBank/DDBJ whole genome shotgun (WGS) entry which is preliminary data.</text>
</comment>
<feature type="region of interest" description="Disordered" evidence="1">
    <location>
        <begin position="86"/>
        <end position="109"/>
    </location>
</feature>
<protein>
    <submittedName>
        <fullName evidence="2">Uncharacterized protein</fullName>
    </submittedName>
</protein>
<reference evidence="2" key="1">
    <citation type="journal article" date="2016" name="Front. Microbiol.">
        <title>Genome Sequence of the Piezophilic, Mesophilic Sulfate-Reducing Bacterium Desulfovibrio indicus J2T.</title>
        <authorList>
            <person name="Cao J."/>
            <person name="Maignien L."/>
            <person name="Shao Z."/>
            <person name="Alain K."/>
            <person name="Jebbar M."/>
        </authorList>
    </citation>
    <scope>NUCLEOTIDE SEQUENCE</scope>
    <source>
        <strain evidence="2">DSM 21893</strain>
    </source>
</reference>
<proteinExistence type="predicted"/>